<feature type="compositionally biased region" description="Basic and acidic residues" evidence="5">
    <location>
        <begin position="84"/>
        <end position="118"/>
    </location>
</feature>
<feature type="region of interest" description="Disordered" evidence="5">
    <location>
        <begin position="83"/>
        <end position="118"/>
    </location>
</feature>
<gene>
    <name evidence="6" type="ORF">Pcinc_015746</name>
</gene>
<feature type="region of interest" description="Disordered" evidence="5">
    <location>
        <begin position="1"/>
        <end position="68"/>
    </location>
</feature>
<dbReference type="GO" id="GO:0070301">
    <property type="term" value="P:cellular response to hydrogen peroxide"/>
    <property type="evidence" value="ECO:0007669"/>
    <property type="project" value="TreeGrafter"/>
</dbReference>
<sequence length="398" mass="44189">MIQSQENKTRDNRESERSLKCPQLDQYKMASVSDGSSSSNGGVLVKNDEGVREEDEGSSTVEPFPQLLPVKGLSYALRSLSLPREQEEQQQQHEEQEQQQELVKDDGNDREDNKLEPVCEDTVNRVDVCKSCLKRRSEHNPLGGDHWGTGTVGRVPPMLEYSLAKLHLSTGKKKPLLRKSKLAVLGACYSREVRNGSGTIMQQVSTSCKEQHHHHNNNNNNKGTVKAVTPVVLVHNNPKISSSEDSLLRQGKSLAVFRVPKSGAGVFESINKVTKTEDFASVSQRGDNNNRESCPGGSSGGGKKLVFSPQGCRHRSQPRSRRAVYKRRCRASRPVAEAELPDLKNLSLGDGSNTVRSCSQQARSPDYDDVTMDELAAYLDNFLYVPKKMSIMAEMMYT</sequence>
<dbReference type="PANTHER" id="PTHR31383">
    <property type="entry name" value="OXIDATIVE STRESS-RESPONSE SERINE-RICH PROTEIN 1"/>
    <property type="match status" value="1"/>
</dbReference>
<dbReference type="InterPro" id="IPR008494">
    <property type="entry name" value="DUF776"/>
</dbReference>
<feature type="region of interest" description="Disordered" evidence="5">
    <location>
        <begin position="278"/>
        <end position="320"/>
    </location>
</feature>
<evidence type="ECO:0000256" key="1">
    <source>
        <dbReference type="ARBA" id="ARBA00015005"/>
    </source>
</evidence>
<dbReference type="AlphaFoldDB" id="A0AAE1KQE7"/>
<dbReference type="Proteomes" id="UP001286313">
    <property type="component" value="Unassembled WGS sequence"/>
</dbReference>
<protein>
    <recommendedName>
        <fullName evidence="1">Oxidative stress-responsive serine-rich protein 1</fullName>
    </recommendedName>
    <alternativeName>
        <fullName evidence="4">Oxidative stress-responsive protein 1</fullName>
    </alternativeName>
    <alternativeName>
        <fullName evidence="3">Peroxide-inducible transcript 1 protein</fullName>
    </alternativeName>
</protein>
<accession>A0AAE1KQE7</accession>
<dbReference type="PANTHER" id="PTHR31383:SF2">
    <property type="entry name" value="OXIDATIVE STRESS-RESPONSIVE SERINE-RICH PROTEIN 1"/>
    <property type="match status" value="1"/>
</dbReference>
<evidence type="ECO:0000313" key="6">
    <source>
        <dbReference type="EMBL" id="KAK3879712.1"/>
    </source>
</evidence>
<comment type="caution">
    <text evidence="6">The sequence shown here is derived from an EMBL/GenBank/DDBJ whole genome shotgun (WGS) entry which is preliminary data.</text>
</comment>
<organism evidence="6 7">
    <name type="scientific">Petrolisthes cinctipes</name>
    <name type="common">Flat porcelain crab</name>
    <dbReference type="NCBI Taxonomy" id="88211"/>
    <lineage>
        <taxon>Eukaryota</taxon>
        <taxon>Metazoa</taxon>
        <taxon>Ecdysozoa</taxon>
        <taxon>Arthropoda</taxon>
        <taxon>Crustacea</taxon>
        <taxon>Multicrustacea</taxon>
        <taxon>Malacostraca</taxon>
        <taxon>Eumalacostraca</taxon>
        <taxon>Eucarida</taxon>
        <taxon>Decapoda</taxon>
        <taxon>Pleocyemata</taxon>
        <taxon>Anomura</taxon>
        <taxon>Galatheoidea</taxon>
        <taxon>Porcellanidae</taxon>
        <taxon>Petrolisthes</taxon>
    </lineage>
</organism>
<evidence type="ECO:0000256" key="2">
    <source>
        <dbReference type="ARBA" id="ARBA00022553"/>
    </source>
</evidence>
<keyword evidence="7" id="KW-1185">Reference proteome</keyword>
<evidence type="ECO:0000256" key="4">
    <source>
        <dbReference type="ARBA" id="ARBA00031405"/>
    </source>
</evidence>
<keyword evidence="2" id="KW-0597">Phosphoprotein</keyword>
<feature type="compositionally biased region" description="Low complexity" evidence="5">
    <location>
        <begin position="31"/>
        <end position="45"/>
    </location>
</feature>
<feature type="compositionally biased region" description="Basic and acidic residues" evidence="5">
    <location>
        <begin position="7"/>
        <end position="19"/>
    </location>
</feature>
<dbReference type="EMBL" id="JAWQEG010001405">
    <property type="protein sequence ID" value="KAK3879712.1"/>
    <property type="molecule type" value="Genomic_DNA"/>
</dbReference>
<reference evidence="6" key="1">
    <citation type="submission" date="2023-10" db="EMBL/GenBank/DDBJ databases">
        <title>Genome assemblies of two species of porcelain crab, Petrolisthes cinctipes and Petrolisthes manimaculis (Anomura: Porcellanidae).</title>
        <authorList>
            <person name="Angst P."/>
        </authorList>
    </citation>
    <scope>NUCLEOTIDE SEQUENCE</scope>
    <source>
        <strain evidence="6">PB745_01</strain>
        <tissue evidence="6">Gill</tissue>
    </source>
</reference>
<evidence type="ECO:0000256" key="3">
    <source>
        <dbReference type="ARBA" id="ARBA00029721"/>
    </source>
</evidence>
<proteinExistence type="predicted"/>
<name>A0AAE1KQE7_PETCI</name>
<evidence type="ECO:0000313" key="7">
    <source>
        <dbReference type="Proteomes" id="UP001286313"/>
    </source>
</evidence>
<evidence type="ECO:0000256" key="5">
    <source>
        <dbReference type="SAM" id="MobiDB-lite"/>
    </source>
</evidence>